<dbReference type="Gene3D" id="1.50.40.10">
    <property type="entry name" value="Mitochondrial carrier domain"/>
    <property type="match status" value="1"/>
</dbReference>
<comment type="caution">
    <text evidence="11">The sequence shown here is derived from an EMBL/GenBank/DDBJ whole genome shotgun (WGS) entry which is preliminary data.</text>
</comment>
<protein>
    <submittedName>
        <fullName evidence="11">MTCH2</fullName>
    </submittedName>
</protein>
<keyword evidence="5" id="KW-1000">Mitochondrion outer membrane</keyword>
<evidence type="ECO:0000256" key="3">
    <source>
        <dbReference type="ARBA" id="ARBA00022692"/>
    </source>
</evidence>
<evidence type="ECO:0000256" key="7">
    <source>
        <dbReference type="ARBA" id="ARBA00023128"/>
    </source>
</evidence>
<evidence type="ECO:0000256" key="10">
    <source>
        <dbReference type="RuleBase" id="RU000488"/>
    </source>
</evidence>
<evidence type="ECO:0000313" key="12">
    <source>
        <dbReference type="Proteomes" id="UP000593567"/>
    </source>
</evidence>
<dbReference type="Proteomes" id="UP000593567">
    <property type="component" value="Unassembled WGS sequence"/>
</dbReference>
<proteinExistence type="inferred from homology"/>
<dbReference type="InterPro" id="IPR023395">
    <property type="entry name" value="MCP_dom_sf"/>
</dbReference>
<comment type="subcellular location">
    <subcellularLocation>
        <location evidence="1">Mitochondrion outer membrane</location>
        <topology evidence="1">Multi-pass membrane protein</topology>
    </subcellularLocation>
</comment>
<keyword evidence="4" id="KW-0677">Repeat</keyword>
<accession>A0A7J7JRY7</accession>
<evidence type="ECO:0000256" key="8">
    <source>
        <dbReference type="ARBA" id="ARBA00023136"/>
    </source>
</evidence>
<evidence type="ECO:0000256" key="1">
    <source>
        <dbReference type="ARBA" id="ARBA00004374"/>
    </source>
</evidence>
<evidence type="ECO:0000256" key="2">
    <source>
        <dbReference type="ARBA" id="ARBA00006375"/>
    </source>
</evidence>
<evidence type="ECO:0000256" key="6">
    <source>
        <dbReference type="ARBA" id="ARBA00022989"/>
    </source>
</evidence>
<dbReference type="AlphaFoldDB" id="A0A7J7JRY7"/>
<organism evidence="11 12">
    <name type="scientific">Bugula neritina</name>
    <name type="common">Brown bryozoan</name>
    <name type="synonym">Sertularia neritina</name>
    <dbReference type="NCBI Taxonomy" id="10212"/>
    <lineage>
        <taxon>Eukaryota</taxon>
        <taxon>Metazoa</taxon>
        <taxon>Spiralia</taxon>
        <taxon>Lophotrochozoa</taxon>
        <taxon>Bryozoa</taxon>
        <taxon>Gymnolaemata</taxon>
        <taxon>Cheilostomatida</taxon>
        <taxon>Flustrina</taxon>
        <taxon>Buguloidea</taxon>
        <taxon>Bugulidae</taxon>
        <taxon>Bugula</taxon>
    </lineage>
</organism>
<dbReference type="PROSITE" id="PS50920">
    <property type="entry name" value="SOLCAR"/>
    <property type="match status" value="2"/>
</dbReference>
<dbReference type="EMBL" id="VXIV02001954">
    <property type="protein sequence ID" value="KAF6028401.1"/>
    <property type="molecule type" value="Genomic_DNA"/>
</dbReference>
<dbReference type="PANTHER" id="PTHR10780">
    <property type="entry name" value="MITOCHONDRIAL CARRIER HOMOLOG"/>
    <property type="match status" value="1"/>
</dbReference>
<comment type="similarity">
    <text evidence="2 10">Belongs to the mitochondrial carrier (TC 2.A.29) family.</text>
</comment>
<keyword evidence="10" id="KW-0813">Transport</keyword>
<sequence length="196" mass="21166">MEQDGSAKIKKSSSTAPEVPNSARPVLGIVGVTAFYPMTVVRTLAQVGYEPQPATIGPSLWTRTPGRYYPNLLSYANFLRKREGFTVLFTGLTPRIVSSLTSTAIEDAISAKIRAAIPDRSGDGDKSVRAKGLASTMYDMTVACAAKTVGVAVTQPLQVVMVRMICSIASEDQVYSGFFSTIKEIYQTEGFSGFFR</sequence>
<dbReference type="PANTHER" id="PTHR10780:SF18">
    <property type="entry name" value="LD43650P"/>
    <property type="match status" value="1"/>
</dbReference>
<keyword evidence="3 9" id="KW-0812">Transmembrane</keyword>
<feature type="repeat" description="Solcar" evidence="9">
    <location>
        <begin position="134"/>
        <end position="196"/>
    </location>
</feature>
<keyword evidence="6" id="KW-1133">Transmembrane helix</keyword>
<keyword evidence="12" id="KW-1185">Reference proteome</keyword>
<evidence type="ECO:0000313" key="11">
    <source>
        <dbReference type="EMBL" id="KAF6028401.1"/>
    </source>
</evidence>
<keyword evidence="7" id="KW-0496">Mitochondrion</keyword>
<gene>
    <name evidence="11" type="ORF">EB796_013290</name>
</gene>
<evidence type="ECO:0000256" key="5">
    <source>
        <dbReference type="ARBA" id="ARBA00022787"/>
    </source>
</evidence>
<name>A0A7J7JRY7_BUGNE</name>
<dbReference type="SUPFAM" id="SSF103506">
    <property type="entry name" value="Mitochondrial carrier"/>
    <property type="match status" value="1"/>
</dbReference>
<reference evidence="11" key="1">
    <citation type="submission" date="2020-06" db="EMBL/GenBank/DDBJ databases">
        <title>Draft genome of Bugula neritina, a colonial animal packing powerful symbionts and potential medicines.</title>
        <authorList>
            <person name="Rayko M."/>
        </authorList>
    </citation>
    <scope>NUCLEOTIDE SEQUENCE [LARGE SCALE GENOMIC DNA]</scope>
    <source>
        <strain evidence="11">Kwan_BN1</strain>
    </source>
</reference>
<dbReference type="Pfam" id="PF00153">
    <property type="entry name" value="Mito_carr"/>
    <property type="match status" value="2"/>
</dbReference>
<dbReference type="OrthoDB" id="10253709at2759"/>
<keyword evidence="8 9" id="KW-0472">Membrane</keyword>
<dbReference type="GO" id="GO:0005741">
    <property type="term" value="C:mitochondrial outer membrane"/>
    <property type="evidence" value="ECO:0007669"/>
    <property type="project" value="UniProtKB-SubCell"/>
</dbReference>
<dbReference type="InterPro" id="IPR018108">
    <property type="entry name" value="MCP_transmembrane"/>
</dbReference>
<feature type="repeat" description="Solcar" evidence="9">
    <location>
        <begin position="15"/>
        <end position="116"/>
    </location>
</feature>
<evidence type="ECO:0000256" key="9">
    <source>
        <dbReference type="PROSITE-ProRule" id="PRU00282"/>
    </source>
</evidence>
<evidence type="ECO:0000256" key="4">
    <source>
        <dbReference type="ARBA" id="ARBA00022737"/>
    </source>
</evidence>